<dbReference type="GO" id="GO:0006310">
    <property type="term" value="P:DNA recombination"/>
    <property type="evidence" value="ECO:0007669"/>
    <property type="project" value="UniProtKB-KW"/>
</dbReference>
<keyword evidence="17" id="KW-0695">RNA-directed DNA polymerase</keyword>
<evidence type="ECO:0000256" key="21">
    <source>
        <dbReference type="ARBA" id="ARBA00023268"/>
    </source>
</evidence>
<evidence type="ECO:0000256" key="4">
    <source>
        <dbReference type="ARBA" id="ARBA00022664"/>
    </source>
</evidence>
<sequence length="1528" mass="167822">MSSIKLGDDHVRVPKLDVGGANWVLYKERLTWAADAKGLAGHLDGTSVTPVAPSTAGGNVTARGGGAAAVVAVATADAGEEADAAAAGGTGGGGAEAAVLVGGNPGTGTVPDPVQVAYQAELATWRKNEAVVKQLIASTIPDSLFMKIRAKGTAREIWLALAAEFERRSRMISLDLRRRLQEQRCGEKADVRAHFAKLRTMYEDLAAMGHTPEDDDFYAIILGSMPTSFETYISSLTATSTVTGHVLTPEQLMAALTDEYDRRALRSKPGRLGGDSGDVALSANEKGGKGKKKNVECFNCKKRGHYKSDCWAPGGGKEGQGPKGKEKPKEKASKASEKDKDEAWFVHIAPESDTDSVPDLQTVSDTDSVPELQTVPDSSSEGELPDNEDEDEDFNADFTTHDGAMLASDPLSENEGLIFDSGATSHMSPHIHHFISYRPIRPKRINAAGNHTFRGVGRGDMYITVPRNEDGTEMTRILLRNVLHAPEMDTTLVSIGRIVLAGSTVAFLPKGCQVSNPDGDIVATIPLVQGLYRTTMRRTEEAMPTREGENDEDEPAETRAITLDEAHRMLGHISYDAARDAIMRGLVKGVSLIPGSKPTVCDACEAGKMTRKPIAKERVRPRAAAVGDELHSDVWGPAGSETLGRRLYNSLFIDDHSRHTIVYLQRAKAETFESYKKVEAFYRTQKGVQIKCLHTDRGGEYLSQAFSDHLAEHGTTRKLTVHDTPEYNGVGERANRTHFEKVRAMLHDSGLPKALWGEALNYAVYTKNRTPTRALDGKTPHEVFWGSKPDISHLHPWGCEVRVHTPGGSKLSDRARIARWVGWDEASDAHRIYWPDRRIVTVERSVRFNVVDSDVVVPLEGERDEDGPGAGVGTHLDKRAPTPSLQPIPDTSTDEPPPLELEPPSSQPPDHEKPIEAENVPETVSERPKRVRKESDYVKRLRSGEGSVGVRKSGRVLPKGMQEGTESAKKTTVEEVEDEEGFVLVSQEEREEWEMVELAMSAATGEAECLDPTYAEAKKRPDWPKWQAAIQAELDSLKANGTWELIERPTDGTNVVDSKWVLHVKKDSAGEIDKYKARLVARGFTQVHGVDYTETFAPVARLSSIRTIFAIASRNGWPIDVFDFSSAFLNSTLDEDVYLEQPPHHEFADRGKFVLKLKKALYGLKQGGRKWYETLCAALADLGFGRVEADHGIFFKREDGHLVVLAVHVDDCIITGDSGSLNNSYKTQLSTRYKLTDLGPVSWVLGIKVTRDLEARTLSLSQHSYIDSIITRFNFDDLKPISTPMDPHLQLSKTQCPESALDVARMKRVPYREAIGALMYAAMGTRPDIAFAVSTLAQYSENPGWTHWEAVKRVFRYLVGTRHLSLVYGGGKDGLEGFVDADGSSQEHRRAITGYVFLVDGGAVSWASKKQELVTLSTAESEYVAATHAAKEAIWLRRFIGEVFQPLSEPTTLHGDNQAAIALTKDGSYHARTKHIDIRYHFIRYSIEAGSIRLIYCPTDDQTADILTKALPSVKVKHFATALGLAPA</sequence>
<dbReference type="GO" id="GO:0006508">
    <property type="term" value="P:proteolysis"/>
    <property type="evidence" value="ECO:0007669"/>
    <property type="project" value="UniProtKB-KW"/>
</dbReference>
<evidence type="ECO:0000256" key="17">
    <source>
        <dbReference type="ARBA" id="ARBA00022918"/>
    </source>
</evidence>
<keyword evidence="24" id="KW-0862">Zinc</keyword>
<accession>A0A2G8SFR3</accession>
<dbReference type="InterPro" id="IPR012337">
    <property type="entry name" value="RNaseH-like_sf"/>
</dbReference>
<comment type="caution">
    <text evidence="28">The sequence shown here is derived from an EMBL/GenBank/DDBJ whole genome shotgun (WGS) entry which is preliminary data.</text>
</comment>
<evidence type="ECO:0000256" key="2">
    <source>
        <dbReference type="ARBA" id="ARBA00022578"/>
    </source>
</evidence>
<feature type="compositionally biased region" description="Pro residues" evidence="25">
    <location>
        <begin position="895"/>
        <end position="907"/>
    </location>
</feature>
<evidence type="ECO:0000256" key="18">
    <source>
        <dbReference type="ARBA" id="ARBA00022932"/>
    </source>
</evidence>
<keyword evidence="5" id="KW-0645">Protease</keyword>
<evidence type="ECO:0000256" key="14">
    <source>
        <dbReference type="ARBA" id="ARBA00022842"/>
    </source>
</evidence>
<keyword evidence="3" id="KW-1188">Viral release from host cell</keyword>
<dbReference type="GO" id="GO:0003723">
    <property type="term" value="F:RNA binding"/>
    <property type="evidence" value="ECO:0007669"/>
    <property type="project" value="UniProtKB-KW"/>
</dbReference>
<comment type="catalytic activity">
    <reaction evidence="22">
        <text>DNA(n) + a 2'-deoxyribonucleoside 5'-triphosphate = DNA(n+1) + diphosphate</text>
        <dbReference type="Rhea" id="RHEA:22508"/>
        <dbReference type="Rhea" id="RHEA-COMP:17339"/>
        <dbReference type="Rhea" id="RHEA-COMP:17340"/>
        <dbReference type="ChEBI" id="CHEBI:33019"/>
        <dbReference type="ChEBI" id="CHEBI:61560"/>
        <dbReference type="ChEBI" id="CHEBI:173112"/>
        <dbReference type="EC" id="2.7.7.49"/>
    </reaction>
</comment>
<feature type="region of interest" description="Disordered" evidence="25">
    <location>
        <begin position="859"/>
        <end position="971"/>
    </location>
</feature>
<evidence type="ECO:0000313" key="29">
    <source>
        <dbReference type="Proteomes" id="UP000230002"/>
    </source>
</evidence>
<evidence type="ECO:0000256" key="19">
    <source>
        <dbReference type="ARBA" id="ARBA00023113"/>
    </source>
</evidence>
<dbReference type="InterPro" id="IPR057670">
    <property type="entry name" value="SH3_retrovirus"/>
</dbReference>
<evidence type="ECO:0000256" key="20">
    <source>
        <dbReference type="ARBA" id="ARBA00023172"/>
    </source>
</evidence>
<dbReference type="InterPro" id="IPR001878">
    <property type="entry name" value="Znf_CCHC"/>
</dbReference>
<dbReference type="PANTHER" id="PTHR42648">
    <property type="entry name" value="TRANSPOSASE, PUTATIVE-RELATED"/>
    <property type="match status" value="1"/>
</dbReference>
<keyword evidence="15" id="KW-0694">RNA-binding</keyword>
<feature type="region of interest" description="Disordered" evidence="25">
    <location>
        <begin position="266"/>
        <end position="291"/>
    </location>
</feature>
<evidence type="ECO:0000256" key="23">
    <source>
        <dbReference type="ARBA" id="ARBA00049244"/>
    </source>
</evidence>
<keyword evidence="29" id="KW-1185">Reference proteome</keyword>
<dbReference type="CDD" id="cd09272">
    <property type="entry name" value="RNase_HI_RT_Ty1"/>
    <property type="match status" value="1"/>
</dbReference>
<protein>
    <submittedName>
        <fullName evidence="28">Transcription factor</fullName>
    </submittedName>
</protein>
<reference evidence="28 29" key="1">
    <citation type="journal article" date="2015" name="Sci. Rep.">
        <title>Chromosome-level genome map provides insights into diverse defense mechanisms in the medicinal fungus Ganoderma sinense.</title>
        <authorList>
            <person name="Zhu Y."/>
            <person name="Xu J."/>
            <person name="Sun C."/>
            <person name="Zhou S."/>
            <person name="Xu H."/>
            <person name="Nelson D.R."/>
            <person name="Qian J."/>
            <person name="Song J."/>
            <person name="Luo H."/>
            <person name="Xiang L."/>
            <person name="Li Y."/>
            <person name="Xu Z."/>
            <person name="Ji A."/>
            <person name="Wang L."/>
            <person name="Lu S."/>
            <person name="Hayward A."/>
            <person name="Sun W."/>
            <person name="Li X."/>
            <person name="Schwartz D.C."/>
            <person name="Wang Y."/>
            <person name="Chen S."/>
        </authorList>
    </citation>
    <scope>NUCLEOTIDE SEQUENCE [LARGE SCALE GENOMIC DNA]</scope>
    <source>
        <strain evidence="28 29">ZZ0214-1</strain>
    </source>
</reference>
<comment type="catalytic activity">
    <reaction evidence="23">
        <text>DNA(n) + a 2'-deoxyribonucleoside 5'-triphosphate = DNA(n+1) + diphosphate</text>
        <dbReference type="Rhea" id="RHEA:22508"/>
        <dbReference type="Rhea" id="RHEA-COMP:17339"/>
        <dbReference type="Rhea" id="RHEA-COMP:17340"/>
        <dbReference type="ChEBI" id="CHEBI:33019"/>
        <dbReference type="ChEBI" id="CHEBI:61560"/>
        <dbReference type="ChEBI" id="CHEBI:173112"/>
        <dbReference type="EC" id="2.7.7.7"/>
    </reaction>
</comment>
<evidence type="ECO:0000256" key="13">
    <source>
        <dbReference type="ARBA" id="ARBA00022840"/>
    </source>
</evidence>
<evidence type="ECO:0000256" key="25">
    <source>
        <dbReference type="SAM" id="MobiDB-lite"/>
    </source>
</evidence>
<dbReference type="GO" id="GO:0005634">
    <property type="term" value="C:nucleus"/>
    <property type="evidence" value="ECO:0007669"/>
    <property type="project" value="UniProtKB-ARBA"/>
</dbReference>
<dbReference type="InterPro" id="IPR013103">
    <property type="entry name" value="RVT_2"/>
</dbReference>
<evidence type="ECO:0000256" key="24">
    <source>
        <dbReference type="PROSITE-ProRule" id="PRU00047"/>
    </source>
</evidence>
<keyword evidence="12" id="KW-0378">Hydrolase</keyword>
<dbReference type="PROSITE" id="PS50994">
    <property type="entry name" value="INTEGRASE"/>
    <property type="match status" value="1"/>
</dbReference>
<evidence type="ECO:0000256" key="9">
    <source>
        <dbReference type="ARBA" id="ARBA00022741"/>
    </source>
</evidence>
<evidence type="ECO:0000256" key="10">
    <source>
        <dbReference type="ARBA" id="ARBA00022750"/>
    </source>
</evidence>
<evidence type="ECO:0000256" key="6">
    <source>
        <dbReference type="ARBA" id="ARBA00022695"/>
    </source>
</evidence>
<organism evidence="28 29">
    <name type="scientific">Ganoderma sinense ZZ0214-1</name>
    <dbReference type="NCBI Taxonomy" id="1077348"/>
    <lineage>
        <taxon>Eukaryota</taxon>
        <taxon>Fungi</taxon>
        <taxon>Dikarya</taxon>
        <taxon>Basidiomycota</taxon>
        <taxon>Agaricomycotina</taxon>
        <taxon>Agaricomycetes</taxon>
        <taxon>Polyporales</taxon>
        <taxon>Polyporaceae</taxon>
        <taxon>Ganoderma</taxon>
    </lineage>
</organism>
<keyword evidence="19" id="KW-0917">Virion maturation</keyword>
<evidence type="ECO:0000256" key="16">
    <source>
        <dbReference type="ARBA" id="ARBA00022908"/>
    </source>
</evidence>
<evidence type="ECO:0000256" key="11">
    <source>
        <dbReference type="ARBA" id="ARBA00022759"/>
    </source>
</evidence>
<name>A0A2G8SFR3_9APHY</name>
<keyword evidence="10" id="KW-0064">Aspartyl protease</keyword>
<dbReference type="GO" id="GO:0008270">
    <property type="term" value="F:zinc ion binding"/>
    <property type="evidence" value="ECO:0007669"/>
    <property type="project" value="UniProtKB-KW"/>
</dbReference>
<evidence type="ECO:0000256" key="7">
    <source>
        <dbReference type="ARBA" id="ARBA00022722"/>
    </source>
</evidence>
<dbReference type="InterPro" id="IPR039537">
    <property type="entry name" value="Retrotran_Ty1/copia-like"/>
</dbReference>
<evidence type="ECO:0000259" key="26">
    <source>
        <dbReference type="PROSITE" id="PS50158"/>
    </source>
</evidence>
<dbReference type="Pfam" id="PF07727">
    <property type="entry name" value="RVT_2"/>
    <property type="match status" value="1"/>
</dbReference>
<dbReference type="GO" id="GO:0032196">
    <property type="term" value="P:transposition"/>
    <property type="evidence" value="ECO:0007669"/>
    <property type="project" value="UniProtKB-KW"/>
</dbReference>
<dbReference type="GO" id="GO:0003964">
    <property type="term" value="F:RNA-directed DNA polymerase activity"/>
    <property type="evidence" value="ECO:0007669"/>
    <property type="project" value="UniProtKB-KW"/>
</dbReference>
<dbReference type="SUPFAM" id="SSF57756">
    <property type="entry name" value="Retrovirus zinc finger-like domains"/>
    <property type="match status" value="1"/>
</dbReference>
<feature type="compositionally biased region" description="Acidic residues" evidence="25">
    <location>
        <begin position="383"/>
        <end position="395"/>
    </location>
</feature>
<feature type="region of interest" description="Disordered" evidence="25">
    <location>
        <begin position="309"/>
        <end position="396"/>
    </location>
</feature>
<keyword evidence="8" id="KW-0479">Metal-binding</keyword>
<dbReference type="Pfam" id="PF14223">
    <property type="entry name" value="Retrotran_gag_2"/>
    <property type="match status" value="1"/>
</dbReference>
<dbReference type="InterPro" id="IPR036875">
    <property type="entry name" value="Znf_CCHC_sf"/>
</dbReference>
<dbReference type="InterPro" id="IPR036397">
    <property type="entry name" value="RNaseH_sf"/>
</dbReference>
<dbReference type="GO" id="GO:0005524">
    <property type="term" value="F:ATP binding"/>
    <property type="evidence" value="ECO:0007669"/>
    <property type="project" value="UniProtKB-KW"/>
</dbReference>
<dbReference type="GO" id="GO:0015074">
    <property type="term" value="P:DNA integration"/>
    <property type="evidence" value="ECO:0007669"/>
    <property type="project" value="UniProtKB-KW"/>
</dbReference>
<evidence type="ECO:0000256" key="3">
    <source>
        <dbReference type="ARBA" id="ARBA00022612"/>
    </source>
</evidence>
<keyword evidence="16" id="KW-0229">DNA integration</keyword>
<dbReference type="SUPFAM" id="SSF56672">
    <property type="entry name" value="DNA/RNA polymerases"/>
    <property type="match status" value="1"/>
</dbReference>
<keyword evidence="9" id="KW-0547">Nucleotide-binding</keyword>
<keyword evidence="4" id="KW-0507">mRNA processing</keyword>
<keyword evidence="21" id="KW-0511">Multifunctional enzyme</keyword>
<dbReference type="Pfam" id="PF25597">
    <property type="entry name" value="SH3_retrovirus"/>
    <property type="match status" value="1"/>
</dbReference>
<evidence type="ECO:0000256" key="8">
    <source>
        <dbReference type="ARBA" id="ARBA00022723"/>
    </source>
</evidence>
<dbReference type="OrthoDB" id="2757440at2759"/>
<dbReference type="PANTHER" id="PTHR42648:SF11">
    <property type="entry name" value="TRANSPOSON TY4-P GAG-POL POLYPROTEIN"/>
    <property type="match status" value="1"/>
</dbReference>
<dbReference type="InterPro" id="IPR043502">
    <property type="entry name" value="DNA/RNA_pol_sf"/>
</dbReference>
<keyword evidence="20" id="KW-0233">DNA recombination</keyword>
<evidence type="ECO:0000256" key="5">
    <source>
        <dbReference type="ARBA" id="ARBA00022670"/>
    </source>
</evidence>
<feature type="compositionally biased region" description="Gly residues" evidence="25">
    <location>
        <begin position="313"/>
        <end position="322"/>
    </location>
</feature>
<dbReference type="Gene3D" id="4.10.60.10">
    <property type="entry name" value="Zinc finger, CCHC-type"/>
    <property type="match status" value="1"/>
</dbReference>
<keyword evidence="14" id="KW-0460">Magnesium</keyword>
<feature type="compositionally biased region" description="Basic and acidic residues" evidence="25">
    <location>
        <begin position="323"/>
        <end position="344"/>
    </location>
</feature>
<evidence type="ECO:0000256" key="15">
    <source>
        <dbReference type="ARBA" id="ARBA00022884"/>
    </source>
</evidence>
<dbReference type="GO" id="GO:0004519">
    <property type="term" value="F:endonuclease activity"/>
    <property type="evidence" value="ECO:0007669"/>
    <property type="project" value="UniProtKB-KW"/>
</dbReference>
<keyword evidence="7" id="KW-0540">Nuclease</keyword>
<keyword evidence="11" id="KW-0255">Endonuclease</keyword>
<keyword evidence="13" id="KW-0067">ATP-binding</keyword>
<proteinExistence type="predicted"/>
<dbReference type="Proteomes" id="UP000230002">
    <property type="component" value="Unassembled WGS sequence"/>
</dbReference>
<evidence type="ECO:0000256" key="1">
    <source>
        <dbReference type="ARBA" id="ARBA00002180"/>
    </source>
</evidence>
<evidence type="ECO:0000259" key="27">
    <source>
        <dbReference type="PROSITE" id="PS50994"/>
    </source>
</evidence>
<keyword evidence="2" id="KW-0815">Transposition</keyword>
<feature type="domain" description="CCHC-type" evidence="26">
    <location>
        <begin position="297"/>
        <end position="310"/>
    </location>
</feature>
<dbReference type="InterPro" id="IPR054722">
    <property type="entry name" value="PolX-like_BBD"/>
</dbReference>
<dbReference type="GO" id="GO:0004190">
    <property type="term" value="F:aspartic-type endopeptidase activity"/>
    <property type="evidence" value="ECO:0007669"/>
    <property type="project" value="UniProtKB-KW"/>
</dbReference>
<feature type="domain" description="Integrase catalytic" evidence="27">
    <location>
        <begin position="617"/>
        <end position="788"/>
    </location>
</feature>
<dbReference type="EMBL" id="AYKW01000010">
    <property type="protein sequence ID" value="PIL32614.1"/>
    <property type="molecule type" value="Genomic_DNA"/>
</dbReference>
<dbReference type="SUPFAM" id="SSF53098">
    <property type="entry name" value="Ribonuclease H-like"/>
    <property type="match status" value="1"/>
</dbReference>
<dbReference type="SMART" id="SM00343">
    <property type="entry name" value="ZnF_C2HC"/>
    <property type="match status" value="1"/>
</dbReference>
<keyword evidence="18" id="KW-0239">DNA-directed DNA polymerase</keyword>
<dbReference type="GO" id="GO:0006397">
    <property type="term" value="P:mRNA processing"/>
    <property type="evidence" value="ECO:0007669"/>
    <property type="project" value="UniProtKB-KW"/>
</dbReference>
<keyword evidence="24" id="KW-0863">Zinc-finger</keyword>
<dbReference type="STRING" id="1077348.A0A2G8SFR3"/>
<evidence type="ECO:0000256" key="12">
    <source>
        <dbReference type="ARBA" id="ARBA00022801"/>
    </source>
</evidence>
<evidence type="ECO:0000313" key="28">
    <source>
        <dbReference type="EMBL" id="PIL32614.1"/>
    </source>
</evidence>
<keyword evidence="6" id="KW-0548">Nucleotidyltransferase</keyword>
<keyword evidence="18" id="KW-0808">Transferase</keyword>
<dbReference type="PROSITE" id="PS50158">
    <property type="entry name" value="ZF_CCHC"/>
    <property type="match status" value="1"/>
</dbReference>
<dbReference type="GO" id="GO:0003887">
    <property type="term" value="F:DNA-directed DNA polymerase activity"/>
    <property type="evidence" value="ECO:0007669"/>
    <property type="project" value="UniProtKB-KW"/>
</dbReference>
<gene>
    <name evidence="28" type="ORF">GSI_05317</name>
</gene>
<evidence type="ECO:0000256" key="22">
    <source>
        <dbReference type="ARBA" id="ARBA00048173"/>
    </source>
</evidence>
<comment type="function">
    <text evidence="1">The aspartyl protease (PR) mediates the proteolytic cleavages of the Gag and Gag-Pol polyproteins after assembly of the VLP.</text>
</comment>
<dbReference type="Gene3D" id="3.30.420.10">
    <property type="entry name" value="Ribonuclease H-like superfamily/Ribonuclease H"/>
    <property type="match status" value="1"/>
</dbReference>
<dbReference type="InterPro" id="IPR001584">
    <property type="entry name" value="Integrase_cat-core"/>
</dbReference>
<feature type="compositionally biased region" description="Basic and acidic residues" evidence="25">
    <location>
        <begin position="924"/>
        <end position="943"/>
    </location>
</feature>
<dbReference type="Pfam" id="PF22936">
    <property type="entry name" value="Pol_BBD"/>
    <property type="match status" value="1"/>
</dbReference>